<dbReference type="EMBL" id="CP002345">
    <property type="protein sequence ID" value="ADQ79567.1"/>
    <property type="molecule type" value="Genomic_DNA"/>
</dbReference>
<dbReference type="InterPro" id="IPR027417">
    <property type="entry name" value="P-loop_NTPase"/>
</dbReference>
<dbReference type="eggNOG" id="COG3842">
    <property type="taxonomic scope" value="Bacteria"/>
</dbReference>
<proteinExistence type="predicted"/>
<evidence type="ECO:0000313" key="6">
    <source>
        <dbReference type="Proteomes" id="UP000008718"/>
    </source>
</evidence>
<protein>
    <submittedName>
        <fullName evidence="5">ABC transporter related protein</fullName>
    </submittedName>
</protein>
<dbReference type="RefSeq" id="WP_013444936.1">
    <property type="nucleotide sequence ID" value="NC_014734.1"/>
</dbReference>
<dbReference type="SUPFAM" id="SSF52540">
    <property type="entry name" value="P-loop containing nucleoside triphosphate hydrolases"/>
    <property type="match status" value="1"/>
</dbReference>
<evidence type="ECO:0000313" key="5">
    <source>
        <dbReference type="EMBL" id="ADQ79567.1"/>
    </source>
</evidence>
<keyword evidence="3" id="KW-0067">ATP-binding</keyword>
<dbReference type="InterPro" id="IPR017871">
    <property type="entry name" value="ABC_transporter-like_CS"/>
</dbReference>
<feature type="domain" description="ABC transporter" evidence="4">
    <location>
        <begin position="1"/>
        <end position="233"/>
    </location>
</feature>
<keyword evidence="6" id="KW-1185">Reference proteome</keyword>
<dbReference type="PROSITE" id="PS50893">
    <property type="entry name" value="ABC_TRANSPORTER_2"/>
    <property type="match status" value="1"/>
</dbReference>
<dbReference type="PROSITE" id="PS00211">
    <property type="entry name" value="ABC_TRANSPORTER_1"/>
    <property type="match status" value="1"/>
</dbReference>
<dbReference type="PANTHER" id="PTHR42781:SF4">
    <property type="entry name" value="SPERMIDINE_PUTRESCINE IMPORT ATP-BINDING PROTEIN POTA"/>
    <property type="match status" value="1"/>
</dbReference>
<evidence type="ECO:0000259" key="4">
    <source>
        <dbReference type="PROSITE" id="PS50893"/>
    </source>
</evidence>
<dbReference type="HOGENOM" id="CLU_000604_1_22_10"/>
<dbReference type="STRING" id="694427.Palpr_1421"/>
<dbReference type="Gene3D" id="3.40.50.300">
    <property type="entry name" value="P-loop containing nucleotide triphosphate hydrolases"/>
    <property type="match status" value="1"/>
</dbReference>
<evidence type="ECO:0000256" key="2">
    <source>
        <dbReference type="ARBA" id="ARBA00022741"/>
    </source>
</evidence>
<keyword evidence="1" id="KW-0813">Transport</keyword>
<accession>E4T4C3</accession>
<gene>
    <name evidence="5" type="ordered locus">Palpr_1421</name>
</gene>
<name>E4T4C3_PALPW</name>
<reference key="1">
    <citation type="submission" date="2010-11" db="EMBL/GenBank/DDBJ databases">
        <title>The complete genome of Paludibacter propionicigenes DSM 17365.</title>
        <authorList>
            <consortium name="US DOE Joint Genome Institute (JGI-PGF)"/>
            <person name="Lucas S."/>
            <person name="Copeland A."/>
            <person name="Lapidus A."/>
            <person name="Bruce D."/>
            <person name="Goodwin L."/>
            <person name="Pitluck S."/>
            <person name="Kyrpides N."/>
            <person name="Mavromatis K."/>
            <person name="Ivanova N."/>
            <person name="Munk A.C."/>
            <person name="Brettin T."/>
            <person name="Detter J.C."/>
            <person name="Han C."/>
            <person name="Tapia R."/>
            <person name="Land M."/>
            <person name="Hauser L."/>
            <person name="Markowitz V."/>
            <person name="Cheng J.-F."/>
            <person name="Hugenholtz P."/>
            <person name="Woyke T."/>
            <person name="Wu D."/>
            <person name="Gronow S."/>
            <person name="Wellnitz S."/>
            <person name="Brambilla E."/>
            <person name="Klenk H.-P."/>
            <person name="Eisen J.A."/>
        </authorList>
    </citation>
    <scope>NUCLEOTIDE SEQUENCE</scope>
    <source>
        <strain>WB4</strain>
    </source>
</reference>
<organism evidence="5 6">
    <name type="scientific">Paludibacter propionicigenes (strain DSM 17365 / JCM 13257 / WB4)</name>
    <dbReference type="NCBI Taxonomy" id="694427"/>
    <lineage>
        <taxon>Bacteria</taxon>
        <taxon>Pseudomonadati</taxon>
        <taxon>Bacteroidota</taxon>
        <taxon>Bacteroidia</taxon>
        <taxon>Bacteroidales</taxon>
        <taxon>Paludibacteraceae</taxon>
        <taxon>Paludibacter</taxon>
    </lineage>
</organism>
<dbReference type="GO" id="GO:0005524">
    <property type="term" value="F:ATP binding"/>
    <property type="evidence" value="ECO:0007669"/>
    <property type="project" value="UniProtKB-KW"/>
</dbReference>
<dbReference type="PANTHER" id="PTHR42781">
    <property type="entry name" value="SPERMIDINE/PUTRESCINE IMPORT ATP-BINDING PROTEIN POTA"/>
    <property type="match status" value="1"/>
</dbReference>
<dbReference type="Pfam" id="PF00005">
    <property type="entry name" value="ABC_tran"/>
    <property type="match status" value="1"/>
</dbReference>
<sequence>MLKIDIKRAMLTSEGKTNLEVTAEIQDNELLCLFGHSGAGKTTLLRILAGLTKPDKGRIVFNDTVWFDSEKKINISPQQRNVGYMFQDYALFPNMTVEKNISFAQKEKDKDEVNKLMELFDLDALKNQHPAKLSGGQKQRVALARALASKPNVLLLDEPLSALDFDMRLALQHEIRKAHELLNTVTCLVSHDLQEVFHLASSVILIKNGTVINQGKPADVFSGKQDFYPKQAY</sequence>
<keyword evidence="2" id="KW-0547">Nucleotide-binding</keyword>
<dbReference type="GO" id="GO:0016887">
    <property type="term" value="F:ATP hydrolysis activity"/>
    <property type="evidence" value="ECO:0007669"/>
    <property type="project" value="InterPro"/>
</dbReference>
<dbReference type="KEGG" id="ppn:Palpr_1421"/>
<reference evidence="5 6" key="2">
    <citation type="journal article" date="2011" name="Stand. Genomic Sci.">
        <title>Complete genome sequence of Paludibacter propionicigenes type strain (WB4).</title>
        <authorList>
            <person name="Gronow S."/>
            <person name="Munk C."/>
            <person name="Lapidus A."/>
            <person name="Nolan M."/>
            <person name="Lucas S."/>
            <person name="Hammon N."/>
            <person name="Deshpande S."/>
            <person name="Cheng J.F."/>
            <person name="Tapia R."/>
            <person name="Han C."/>
            <person name="Goodwin L."/>
            <person name="Pitluck S."/>
            <person name="Liolios K."/>
            <person name="Ivanova N."/>
            <person name="Mavromatis K."/>
            <person name="Mikhailova N."/>
            <person name="Pati A."/>
            <person name="Chen A."/>
            <person name="Palaniappan K."/>
            <person name="Land M."/>
            <person name="Hauser L."/>
            <person name="Chang Y.J."/>
            <person name="Jeffries C.D."/>
            <person name="Brambilla E."/>
            <person name="Rohde M."/>
            <person name="Goker M."/>
            <person name="Detter J.C."/>
            <person name="Woyke T."/>
            <person name="Bristow J."/>
            <person name="Eisen J.A."/>
            <person name="Markowitz V."/>
            <person name="Hugenholtz P."/>
            <person name="Kyrpides N.C."/>
            <person name="Klenk H.P."/>
        </authorList>
    </citation>
    <scope>NUCLEOTIDE SEQUENCE [LARGE SCALE GENOMIC DNA]</scope>
    <source>
        <strain evidence="6">DSM 17365 / JCM 13257 / WB4</strain>
    </source>
</reference>
<dbReference type="InterPro" id="IPR003593">
    <property type="entry name" value="AAA+_ATPase"/>
</dbReference>
<dbReference type="InterPro" id="IPR050093">
    <property type="entry name" value="ABC_SmlMolc_Importer"/>
</dbReference>
<dbReference type="Proteomes" id="UP000008718">
    <property type="component" value="Chromosome"/>
</dbReference>
<evidence type="ECO:0000256" key="1">
    <source>
        <dbReference type="ARBA" id="ARBA00022448"/>
    </source>
</evidence>
<dbReference type="AlphaFoldDB" id="E4T4C3"/>
<dbReference type="InterPro" id="IPR003439">
    <property type="entry name" value="ABC_transporter-like_ATP-bd"/>
</dbReference>
<dbReference type="SMART" id="SM00382">
    <property type="entry name" value="AAA"/>
    <property type="match status" value="1"/>
</dbReference>
<evidence type="ECO:0000256" key="3">
    <source>
        <dbReference type="ARBA" id="ARBA00022840"/>
    </source>
</evidence>